<dbReference type="GeneID" id="113400818"/>
<dbReference type="OMA" id="NDCWANR"/>
<feature type="chain" id="PRO_5047432620" evidence="3">
    <location>
        <begin position="23"/>
        <end position="216"/>
    </location>
</feature>
<name>A0A8B8IGQ9_VANTA</name>
<evidence type="ECO:0000256" key="3">
    <source>
        <dbReference type="SAM" id="SignalP"/>
    </source>
</evidence>
<keyword evidence="2" id="KW-0325">Glycoprotein</keyword>
<organism evidence="4 5">
    <name type="scientific">Vanessa tameamea</name>
    <name type="common">Kamehameha butterfly</name>
    <dbReference type="NCBI Taxonomy" id="334116"/>
    <lineage>
        <taxon>Eukaryota</taxon>
        <taxon>Metazoa</taxon>
        <taxon>Ecdysozoa</taxon>
        <taxon>Arthropoda</taxon>
        <taxon>Hexapoda</taxon>
        <taxon>Insecta</taxon>
        <taxon>Pterygota</taxon>
        <taxon>Neoptera</taxon>
        <taxon>Endopterygota</taxon>
        <taxon>Lepidoptera</taxon>
        <taxon>Glossata</taxon>
        <taxon>Ditrysia</taxon>
        <taxon>Papilionoidea</taxon>
        <taxon>Nymphalidae</taxon>
        <taxon>Nymphalinae</taxon>
        <taxon>Vanessa</taxon>
    </lineage>
</organism>
<accession>A0A8B8IGQ9</accession>
<dbReference type="Pfam" id="PF03227">
    <property type="entry name" value="GILT"/>
    <property type="match status" value="1"/>
</dbReference>
<keyword evidence="3" id="KW-0732">Signal</keyword>
<dbReference type="Proteomes" id="UP001652626">
    <property type="component" value="Chromosome 11"/>
</dbReference>
<evidence type="ECO:0000256" key="1">
    <source>
        <dbReference type="ARBA" id="ARBA00005679"/>
    </source>
</evidence>
<comment type="similarity">
    <text evidence="1">Belongs to the GILT family.</text>
</comment>
<dbReference type="InterPro" id="IPR004911">
    <property type="entry name" value="Interferon-induced_GILT"/>
</dbReference>
<gene>
    <name evidence="5" type="primary">LOC113400818</name>
</gene>
<protein>
    <submittedName>
        <fullName evidence="5">GILT-like protein 1</fullName>
    </submittedName>
</protein>
<evidence type="ECO:0000313" key="4">
    <source>
        <dbReference type="Proteomes" id="UP001652626"/>
    </source>
</evidence>
<dbReference type="RefSeq" id="XP_026496274.2">
    <property type="nucleotide sequence ID" value="XM_026640489.2"/>
</dbReference>
<keyword evidence="4" id="KW-1185">Reference proteome</keyword>
<dbReference type="PANTHER" id="PTHR13234:SF68">
    <property type="entry name" value="GH19763P"/>
    <property type="match status" value="1"/>
</dbReference>
<proteinExistence type="inferred from homology"/>
<dbReference type="OrthoDB" id="958254at2759"/>
<evidence type="ECO:0000256" key="2">
    <source>
        <dbReference type="ARBA" id="ARBA00023180"/>
    </source>
</evidence>
<dbReference type="AlphaFoldDB" id="A0A8B8IGQ9"/>
<evidence type="ECO:0000313" key="5">
    <source>
        <dbReference type="RefSeq" id="XP_026496274.2"/>
    </source>
</evidence>
<dbReference type="PANTHER" id="PTHR13234">
    <property type="entry name" value="GAMMA-INTERFERON INDUCIBLE LYSOSOMAL THIOL REDUCTASE GILT"/>
    <property type="match status" value="1"/>
</dbReference>
<reference evidence="5" key="1">
    <citation type="submission" date="2025-08" db="UniProtKB">
        <authorList>
            <consortium name="RefSeq"/>
        </authorList>
    </citation>
    <scope>IDENTIFICATION</scope>
    <source>
        <tissue evidence="5">Whole body</tissue>
    </source>
</reference>
<sequence>MRNTAKIMYIAFVFLFLYASSADSALQTVNGTIHMRIGTTAACSDAARFIQSQVLQTYELYKEYLEIEFVPWGRTTRDAEGNLNCQFGENDCWANRVQRCVLGLLAGNTDVQMKYMLCEFSPPFPALRQRSLLCAQSVGLNVIEVDYCMTTTGNALEGPAELASTAAVEAIRFIPFIVFNNNISVNQHVQAYSNLRSTICFALADDPTTGITYCKI</sequence>
<feature type="signal peptide" evidence="3">
    <location>
        <begin position="1"/>
        <end position="22"/>
    </location>
</feature>
<dbReference type="GO" id="GO:0016671">
    <property type="term" value="F:oxidoreductase activity, acting on a sulfur group of donors, disulfide as acceptor"/>
    <property type="evidence" value="ECO:0007669"/>
    <property type="project" value="InterPro"/>
</dbReference>